<dbReference type="AlphaFoldDB" id="A0A3B0UCK0"/>
<gene>
    <name evidence="1" type="ORF">MNBD_ALPHA09-1257</name>
</gene>
<organism evidence="1">
    <name type="scientific">hydrothermal vent metagenome</name>
    <dbReference type="NCBI Taxonomy" id="652676"/>
    <lineage>
        <taxon>unclassified sequences</taxon>
        <taxon>metagenomes</taxon>
        <taxon>ecological metagenomes</taxon>
    </lineage>
</organism>
<protein>
    <submittedName>
        <fullName evidence="1">Uncharacterized protein</fullName>
    </submittedName>
</protein>
<evidence type="ECO:0000313" key="1">
    <source>
        <dbReference type="EMBL" id="VAW17246.1"/>
    </source>
</evidence>
<sequence length="119" mass="12865">MFKFLVVASTVMAGIVLMPQVRAMPGLDPAGQVSGHTVPQAARAVARNLRRHGFWGFGKARMRAGHLFLQAYRWRGVPVMVKIAIDSGRVVAVKTFPRRHVRSGIALAGKGSLFTALAS</sequence>
<accession>A0A3B0UCK0</accession>
<reference evidence="1" key="1">
    <citation type="submission" date="2018-06" db="EMBL/GenBank/DDBJ databases">
        <authorList>
            <person name="Zhirakovskaya E."/>
        </authorList>
    </citation>
    <scope>NUCLEOTIDE SEQUENCE</scope>
</reference>
<name>A0A3B0UCK0_9ZZZZ</name>
<proteinExistence type="predicted"/>
<dbReference type="EMBL" id="UOEM01000102">
    <property type="protein sequence ID" value="VAW17246.1"/>
    <property type="molecule type" value="Genomic_DNA"/>
</dbReference>